<comment type="caution">
    <text evidence="2">The sequence shown here is derived from an EMBL/GenBank/DDBJ whole genome shotgun (WGS) entry which is preliminary data.</text>
</comment>
<accession>A0A2P5DA36</accession>
<sequence>MNHVDVEVLKSLPEPLLLSLLKLSLDGASKVASSSPVVAELVESVSRMGLSFLSPDSGSHSVGETIPQNKAVEIPKPPSAAAGSNDADKSQFFSSSTLRPKSSTKSNQEVPKSHLMWCKFLV</sequence>
<gene>
    <name evidence="2" type="ORF">PanWU01x14_083300</name>
</gene>
<feature type="compositionally biased region" description="Polar residues" evidence="1">
    <location>
        <begin position="91"/>
        <end position="110"/>
    </location>
</feature>
<dbReference type="Proteomes" id="UP000237105">
    <property type="component" value="Unassembled WGS sequence"/>
</dbReference>
<evidence type="ECO:0000256" key="1">
    <source>
        <dbReference type="SAM" id="MobiDB-lite"/>
    </source>
</evidence>
<protein>
    <submittedName>
        <fullName evidence="2">Uncharacterized protein</fullName>
    </submittedName>
</protein>
<dbReference type="AlphaFoldDB" id="A0A2P5DA36"/>
<feature type="compositionally biased region" description="Polar residues" evidence="1">
    <location>
        <begin position="54"/>
        <end position="68"/>
    </location>
</feature>
<organism evidence="2 3">
    <name type="scientific">Parasponia andersonii</name>
    <name type="common">Sponia andersonii</name>
    <dbReference type="NCBI Taxonomy" id="3476"/>
    <lineage>
        <taxon>Eukaryota</taxon>
        <taxon>Viridiplantae</taxon>
        <taxon>Streptophyta</taxon>
        <taxon>Embryophyta</taxon>
        <taxon>Tracheophyta</taxon>
        <taxon>Spermatophyta</taxon>
        <taxon>Magnoliopsida</taxon>
        <taxon>eudicotyledons</taxon>
        <taxon>Gunneridae</taxon>
        <taxon>Pentapetalae</taxon>
        <taxon>rosids</taxon>
        <taxon>fabids</taxon>
        <taxon>Rosales</taxon>
        <taxon>Cannabaceae</taxon>
        <taxon>Parasponia</taxon>
    </lineage>
</organism>
<evidence type="ECO:0000313" key="3">
    <source>
        <dbReference type="Proteomes" id="UP000237105"/>
    </source>
</evidence>
<name>A0A2P5DA36_PARAD</name>
<feature type="region of interest" description="Disordered" evidence="1">
    <location>
        <begin position="54"/>
        <end position="111"/>
    </location>
</feature>
<dbReference type="EMBL" id="JXTB01000052">
    <property type="protein sequence ID" value="PON70155.1"/>
    <property type="molecule type" value="Genomic_DNA"/>
</dbReference>
<keyword evidence="3" id="KW-1185">Reference proteome</keyword>
<proteinExistence type="predicted"/>
<reference evidence="3" key="1">
    <citation type="submission" date="2016-06" db="EMBL/GenBank/DDBJ databases">
        <title>Parallel loss of symbiosis genes in relatives of nitrogen-fixing non-legume Parasponia.</title>
        <authorList>
            <person name="Van Velzen R."/>
            <person name="Holmer R."/>
            <person name="Bu F."/>
            <person name="Rutten L."/>
            <person name="Van Zeijl A."/>
            <person name="Liu W."/>
            <person name="Santuari L."/>
            <person name="Cao Q."/>
            <person name="Sharma T."/>
            <person name="Shen D."/>
            <person name="Roswanjaya Y."/>
            <person name="Wardhani T."/>
            <person name="Kalhor M.S."/>
            <person name="Jansen J."/>
            <person name="Van den Hoogen J."/>
            <person name="Gungor B."/>
            <person name="Hartog M."/>
            <person name="Hontelez J."/>
            <person name="Verver J."/>
            <person name="Yang W.-C."/>
            <person name="Schijlen E."/>
            <person name="Repin R."/>
            <person name="Schilthuizen M."/>
            <person name="Schranz E."/>
            <person name="Heidstra R."/>
            <person name="Miyata K."/>
            <person name="Fedorova E."/>
            <person name="Kohlen W."/>
            <person name="Bisseling T."/>
            <person name="Smit S."/>
            <person name="Geurts R."/>
        </authorList>
    </citation>
    <scope>NUCLEOTIDE SEQUENCE [LARGE SCALE GENOMIC DNA]</scope>
    <source>
        <strain evidence="3">cv. WU1-14</strain>
    </source>
</reference>
<evidence type="ECO:0000313" key="2">
    <source>
        <dbReference type="EMBL" id="PON70155.1"/>
    </source>
</evidence>